<feature type="transmembrane region" description="Helical" evidence="1">
    <location>
        <begin position="84"/>
        <end position="105"/>
    </location>
</feature>
<name>A0A7M1WGP5_VIBPH</name>
<keyword evidence="1" id="KW-1133">Transmembrane helix</keyword>
<dbReference type="AlphaFoldDB" id="A0A7M1WGP5"/>
<evidence type="ECO:0000313" key="2">
    <source>
        <dbReference type="EMBL" id="QOS25878.1"/>
    </source>
</evidence>
<feature type="transmembrane region" description="Helical" evidence="1">
    <location>
        <begin position="42"/>
        <end position="64"/>
    </location>
</feature>
<feature type="transmembrane region" description="Helical" evidence="1">
    <location>
        <begin position="230"/>
        <end position="256"/>
    </location>
</feature>
<sequence>MLTNKGNLIAGIAFCSTLVRVISGPIVLLVLSNKFSSEELSIYFVFFSLAAVRQLIESGAGSVLKQRLAYYYIRNNTKLGLVKLSSFVNFTFFYFLVLATMYFFILFFFGTHFIQSKEINVDWKIPWFLFCIISFLSTLIVPLLILLDSFQKQEKLQKFQLISSFTYTIVLIVTILLDFGLYSIVISLFISNLILFLFSIKELWCQIRIIKIRKSFFSNTKKCFLDVKSFIFKAFLSFISIFSFWNLIPLSCFYFTPTEFSAKFNLTWALLKSGFYMTQVLNLSQVTIYTKLSLEPKKCFVRFSKVFIACMLFLIFGYTAFITVKFFDVSLFSGTMTGEFLYVLILVCIFYSPFVLISDFSRCFNNEFFSHDVFHASISCFVIFSIGFYFQSNDYFVFSIAVLLFFLFLMWNKYKRWRNAILITS</sequence>
<accession>A0A7M1WGP5</accession>
<organism evidence="2">
    <name type="scientific">Vibrio parahaemolyticus</name>
    <dbReference type="NCBI Taxonomy" id="670"/>
    <lineage>
        <taxon>Bacteria</taxon>
        <taxon>Pseudomonadati</taxon>
        <taxon>Pseudomonadota</taxon>
        <taxon>Gammaproteobacteria</taxon>
        <taxon>Vibrionales</taxon>
        <taxon>Vibrionaceae</taxon>
        <taxon>Vibrio</taxon>
    </lineage>
</organism>
<evidence type="ECO:0008006" key="3">
    <source>
        <dbReference type="Google" id="ProtNLM"/>
    </source>
</evidence>
<feature type="transmembrane region" description="Helical" evidence="1">
    <location>
        <begin position="183"/>
        <end position="204"/>
    </location>
</feature>
<protein>
    <recommendedName>
        <fullName evidence="3">Polysaccharide biosynthesis protein</fullName>
    </recommendedName>
</protein>
<keyword evidence="1" id="KW-0812">Transmembrane</keyword>
<proteinExistence type="predicted"/>
<feature type="transmembrane region" description="Helical" evidence="1">
    <location>
        <begin position="395"/>
        <end position="411"/>
    </location>
</feature>
<feature type="transmembrane region" description="Helical" evidence="1">
    <location>
        <begin position="125"/>
        <end position="147"/>
    </location>
</feature>
<feature type="transmembrane region" description="Helical" evidence="1">
    <location>
        <begin position="159"/>
        <end position="177"/>
    </location>
</feature>
<feature type="transmembrane region" description="Helical" evidence="1">
    <location>
        <begin position="7"/>
        <end position="30"/>
    </location>
</feature>
<dbReference type="EMBL" id="MT898307">
    <property type="protein sequence ID" value="QOS25878.1"/>
    <property type="molecule type" value="Genomic_DNA"/>
</dbReference>
<feature type="transmembrane region" description="Helical" evidence="1">
    <location>
        <begin position="276"/>
        <end position="294"/>
    </location>
</feature>
<feature type="transmembrane region" description="Helical" evidence="1">
    <location>
        <begin position="369"/>
        <end position="389"/>
    </location>
</feature>
<keyword evidence="1" id="KW-0472">Membrane</keyword>
<reference evidence="2" key="1">
    <citation type="submission" date="2020-08" db="EMBL/GenBank/DDBJ databases">
        <title>Genetic structure, function and evolution of capsule biosynthesis loci in Vibrio parahaemolyticus.</title>
        <authorList>
            <person name="Li L."/>
            <person name="Bian S."/>
        </authorList>
    </citation>
    <scope>NUCLEOTIDE SEQUENCE</scope>
    <source>
        <strain evidence="2">VP236</strain>
    </source>
</reference>
<feature type="transmembrane region" description="Helical" evidence="1">
    <location>
        <begin position="339"/>
        <end position="357"/>
    </location>
</feature>
<gene>
    <name evidence="2" type="ORF">VP236_00016</name>
</gene>
<evidence type="ECO:0000256" key="1">
    <source>
        <dbReference type="SAM" id="Phobius"/>
    </source>
</evidence>
<dbReference type="RefSeq" id="WP_140173834.1">
    <property type="nucleotide sequence ID" value="NZ_JAQBMQ010000008.1"/>
</dbReference>
<feature type="transmembrane region" description="Helical" evidence="1">
    <location>
        <begin position="306"/>
        <end position="327"/>
    </location>
</feature>